<evidence type="ECO:0000259" key="2">
    <source>
        <dbReference type="Pfam" id="PF07883"/>
    </source>
</evidence>
<dbReference type="EMBL" id="AWUY01000241">
    <property type="protein sequence ID" value="ERJ72621.1"/>
    <property type="molecule type" value="Genomic_DNA"/>
</dbReference>
<proteinExistence type="predicted"/>
<dbReference type="Pfam" id="PF07883">
    <property type="entry name" value="Cupin_2"/>
    <property type="match status" value="1"/>
</dbReference>
<dbReference type="InterPro" id="IPR014710">
    <property type="entry name" value="RmlC-like_jellyroll"/>
</dbReference>
<reference evidence="3 4" key="1">
    <citation type="submission" date="2013-06" db="EMBL/GenBank/DDBJ databases">
        <authorList>
            <person name="Weinstock G."/>
            <person name="Sodergren E."/>
            <person name="Lobos E.A."/>
            <person name="Fulton L."/>
            <person name="Fulton R."/>
            <person name="Courtney L."/>
            <person name="Fronick C."/>
            <person name="O'Laughlin M."/>
            <person name="Godfrey J."/>
            <person name="Wilson R.M."/>
            <person name="Miner T."/>
            <person name="Farmer C."/>
            <person name="Delehaunty K."/>
            <person name="Cordes M."/>
            <person name="Minx P."/>
            <person name="Tomlinson C."/>
            <person name="Chen J."/>
            <person name="Wollam A."/>
            <person name="Pepin K.H."/>
            <person name="Bhonagiri V."/>
            <person name="Zhang X."/>
            <person name="Warren W."/>
            <person name="Mitreva M."/>
            <person name="Mardis E.R."/>
            <person name="Wilson R.K."/>
        </authorList>
    </citation>
    <scope>NUCLEOTIDE SEQUENCE [LARGE SCALE GENOMIC DNA]</scope>
    <source>
        <strain evidence="3 4">ATCC 29426</strain>
    </source>
</reference>
<evidence type="ECO:0000313" key="3">
    <source>
        <dbReference type="EMBL" id="ERJ72621.1"/>
    </source>
</evidence>
<dbReference type="InterPro" id="IPR011051">
    <property type="entry name" value="RmlC_Cupin_sf"/>
</dbReference>
<dbReference type="SUPFAM" id="SSF51182">
    <property type="entry name" value="RmlC-like cupins"/>
    <property type="match status" value="1"/>
</dbReference>
<dbReference type="PANTHER" id="PTHR35848">
    <property type="entry name" value="OXALATE-BINDING PROTEIN"/>
    <property type="match status" value="1"/>
</dbReference>
<accession>A0ABP2Y6T3</accession>
<gene>
    <name evidence="3" type="ORF">HMPREF0653_02328</name>
</gene>
<protein>
    <submittedName>
        <fullName evidence="3">Cupin domain protein</fullName>
    </submittedName>
</protein>
<comment type="caution">
    <text evidence="3">The sequence shown here is derived from an EMBL/GenBank/DDBJ whole genome shotgun (WGS) entry which is preliminary data.</text>
</comment>
<evidence type="ECO:0000313" key="4">
    <source>
        <dbReference type="Proteomes" id="UP000016660"/>
    </source>
</evidence>
<keyword evidence="1" id="KW-0479">Metal-binding</keyword>
<dbReference type="PANTHER" id="PTHR35848:SF6">
    <property type="entry name" value="CUPIN TYPE-2 DOMAIN-CONTAINING PROTEIN"/>
    <property type="match status" value="1"/>
</dbReference>
<dbReference type="InterPro" id="IPR013096">
    <property type="entry name" value="Cupin_2"/>
</dbReference>
<keyword evidence="4" id="KW-1185">Reference proteome</keyword>
<feature type="domain" description="Cupin type-2" evidence="2">
    <location>
        <begin position="60"/>
        <end position="128"/>
    </location>
</feature>
<sequence>MGGTLFGVTAFFLIFAKIINNNIMIIDFEKIAEEHIEGFKGGEGKLDTRNYVDDKARIMYSTLRPGARSGEHAHNGSFEVMYVISGELTVHFDGVEEKIKMGQVHYCPDGHRHWFENKTDHDVVYYAIVPTLGK</sequence>
<dbReference type="Proteomes" id="UP000016660">
    <property type="component" value="Unassembled WGS sequence"/>
</dbReference>
<name>A0ABP2Y6T3_9BACT</name>
<dbReference type="InterPro" id="IPR051610">
    <property type="entry name" value="GPI/OXD"/>
</dbReference>
<evidence type="ECO:0000256" key="1">
    <source>
        <dbReference type="ARBA" id="ARBA00022723"/>
    </source>
</evidence>
<organism evidence="3 4">
    <name type="scientific">Prevotella disiens JCM 6334 = ATCC 29426</name>
    <dbReference type="NCBI Taxonomy" id="1235811"/>
    <lineage>
        <taxon>Bacteria</taxon>
        <taxon>Pseudomonadati</taxon>
        <taxon>Bacteroidota</taxon>
        <taxon>Bacteroidia</taxon>
        <taxon>Bacteroidales</taxon>
        <taxon>Prevotellaceae</taxon>
        <taxon>Prevotella</taxon>
    </lineage>
</organism>
<dbReference type="Gene3D" id="2.60.120.10">
    <property type="entry name" value="Jelly Rolls"/>
    <property type="match status" value="1"/>
</dbReference>